<sequence>MARTKGAVAKGVDNTAVRIFLRGYGSLGELPRIVEDCICGALGQEEETRRFKGERILAILEQLDHIDTPTVHRQMWDYNISQGKNTEPSKRNTERMTRVLRCASRALYHHLKLCNGLSREDEVVQISAPDLTVDEIEHARRLALAGKIEAFTQFVNSCRSVIKNYEPPVFKYTGENVVALSSCTEVSLRTAVSRPYYGYVKKAVKDEQPEDLFTVKGSNTNLQPLIDEVGRSYIVVENVA</sequence>
<dbReference type="EMBL" id="VXJW01000002">
    <property type="protein sequence ID" value="KAA8665006.1"/>
    <property type="molecule type" value="Genomic_DNA"/>
</dbReference>
<reference evidence="4 5" key="1">
    <citation type="submission" date="2018-06" db="EMBL/GenBank/DDBJ databases">
        <authorList>
            <consortium name="Pathogen Informatics"/>
            <person name="Doyle S."/>
        </authorList>
    </citation>
    <scope>NUCLEOTIDE SEQUENCE [LARGE SCALE GENOMIC DNA]</scope>
    <source>
        <strain evidence="2 4">NCTC7295</strain>
        <strain evidence="3 5">NCTC8297</strain>
    </source>
</reference>
<evidence type="ECO:0000313" key="6">
    <source>
        <dbReference type="Proteomes" id="UP000322837"/>
    </source>
</evidence>
<evidence type="ECO:0000313" key="2">
    <source>
        <dbReference type="EMBL" id="SUG16394.1"/>
    </source>
</evidence>
<dbReference type="AlphaFoldDB" id="A0A379SAA6"/>
<dbReference type="Proteomes" id="UP000254124">
    <property type="component" value="Unassembled WGS sequence"/>
</dbReference>
<evidence type="ECO:0000313" key="5">
    <source>
        <dbReference type="Proteomes" id="UP000254741"/>
    </source>
</evidence>
<dbReference type="EMBL" id="UGWZ01000001">
    <property type="protein sequence ID" value="SUG16394.1"/>
    <property type="molecule type" value="Genomic_DNA"/>
</dbReference>
<dbReference type="Proteomes" id="UP000254741">
    <property type="component" value="Unassembled WGS sequence"/>
</dbReference>
<evidence type="ECO:0000313" key="3">
    <source>
        <dbReference type="EMBL" id="SUG49057.1"/>
    </source>
</evidence>
<evidence type="ECO:0000313" key="4">
    <source>
        <dbReference type="Proteomes" id="UP000254124"/>
    </source>
</evidence>
<organism evidence="2 4">
    <name type="scientific">Salmonella enterica subsp. arizonae</name>
    <dbReference type="NCBI Taxonomy" id="59203"/>
    <lineage>
        <taxon>Bacteria</taxon>
        <taxon>Pseudomonadati</taxon>
        <taxon>Pseudomonadota</taxon>
        <taxon>Gammaproteobacteria</taxon>
        <taxon>Enterobacterales</taxon>
        <taxon>Enterobacteriaceae</taxon>
        <taxon>Salmonella</taxon>
    </lineage>
</organism>
<accession>A0A379SAA6</accession>
<evidence type="ECO:0000313" key="1">
    <source>
        <dbReference type="EMBL" id="KAA8665006.1"/>
    </source>
</evidence>
<protein>
    <submittedName>
        <fullName evidence="2">Uncharacterized protein</fullName>
    </submittedName>
</protein>
<proteinExistence type="predicted"/>
<gene>
    <name evidence="1" type="ORF">F4V61_06565</name>
    <name evidence="2" type="ORF">NCTC7295_04107</name>
    <name evidence="3" type="ORF">NCTC8297_04382</name>
</gene>
<name>A0A379SAA6_SALER</name>
<reference evidence="1 6" key="2">
    <citation type="submission" date="2019-09" db="EMBL/GenBank/DDBJ databases">
        <title>Draft genome sequence of various Type strains from the CCUG.</title>
        <authorList>
            <person name="Pineiro-Iglesias B."/>
            <person name="Tunovic T."/>
            <person name="Unosson C."/>
            <person name="Inganas E."/>
            <person name="Ohlen M."/>
            <person name="Cardew S."/>
            <person name="Jensie-Markopoulos S."/>
            <person name="Salva-Serra F."/>
            <person name="Jaen-Luchoro D."/>
            <person name="Karlsson R."/>
            <person name="Svensson-Stadler L."/>
            <person name="Chun J."/>
            <person name="Moore E."/>
        </authorList>
    </citation>
    <scope>NUCLEOTIDE SEQUENCE [LARGE SCALE GENOMIC DNA]</scope>
    <source>
        <strain evidence="1 6">CCUG 6322T</strain>
    </source>
</reference>
<dbReference type="EMBL" id="UGXG01000002">
    <property type="protein sequence ID" value="SUG49057.1"/>
    <property type="molecule type" value="Genomic_DNA"/>
</dbReference>
<dbReference type="Proteomes" id="UP000322837">
    <property type="component" value="Unassembled WGS sequence"/>
</dbReference>
<dbReference type="RefSeq" id="WP_021553403.1">
    <property type="nucleotide sequence ID" value="NZ_CBCSDD010000005.1"/>
</dbReference>